<dbReference type="PANTHER" id="PTHR43391:SF14">
    <property type="entry name" value="DEHYDROGENASE_REDUCTASE SDR FAMILY PROTEIN 7-LIKE"/>
    <property type="match status" value="1"/>
</dbReference>
<evidence type="ECO:0000256" key="3">
    <source>
        <dbReference type="ARBA" id="ARBA00023002"/>
    </source>
</evidence>
<name>D7CQB7_TRURR</name>
<comment type="similarity">
    <text evidence="1">Belongs to the short-chain dehydrogenases/reductases (SDR) family.</text>
</comment>
<dbReference type="Gene3D" id="3.40.50.720">
    <property type="entry name" value="NAD(P)-binding Rossmann-like Domain"/>
    <property type="match status" value="1"/>
</dbReference>
<reference evidence="5" key="1">
    <citation type="submission" date="2010-05" db="EMBL/GenBank/DDBJ databases">
        <title>The complete genome of Truepera radiovictris DSM 17093.</title>
        <authorList>
            <consortium name="US DOE Joint Genome Institute (JGI-PGF)"/>
            <person name="Lucas S."/>
            <person name="Copeland A."/>
            <person name="Lapidus A."/>
            <person name="Glavina del Rio T."/>
            <person name="Dalin E."/>
            <person name="Tice H."/>
            <person name="Bruce D."/>
            <person name="Goodwin L."/>
            <person name="Pitluck S."/>
            <person name="Kyrpides N."/>
            <person name="Mavromatis K."/>
            <person name="Ovchinnikova G."/>
            <person name="Munk A.C."/>
            <person name="Detter J.C."/>
            <person name="Han C."/>
            <person name="Tapia R."/>
            <person name="Land M."/>
            <person name="Hauser L."/>
            <person name="Markowitz V."/>
            <person name="Cheng J.-F."/>
            <person name="Hugenholtz P."/>
            <person name="Woyke T."/>
            <person name="Wu D."/>
            <person name="Tindall B."/>
            <person name="Pomrenke H.G."/>
            <person name="Brambilla E."/>
            <person name="Klenk H.-P."/>
            <person name="Eisen J.A."/>
        </authorList>
    </citation>
    <scope>NUCLEOTIDE SEQUENCE [LARGE SCALE GENOMIC DNA]</scope>
    <source>
        <strain evidence="5">DSM 17093 / CIP 108686 / LMG 22925 / RQ-24</strain>
    </source>
</reference>
<dbReference type="GO" id="GO:0016491">
    <property type="term" value="F:oxidoreductase activity"/>
    <property type="evidence" value="ECO:0007669"/>
    <property type="project" value="UniProtKB-KW"/>
</dbReference>
<dbReference type="AlphaFoldDB" id="D7CQB7"/>
<reference evidence="4 5" key="2">
    <citation type="journal article" date="2011" name="Stand. Genomic Sci.">
        <title>Complete genome sequence of Truepera radiovictrix type strain (RQ-24).</title>
        <authorList>
            <person name="Ivanova N."/>
            <person name="Rohde C."/>
            <person name="Munk C."/>
            <person name="Nolan M."/>
            <person name="Lucas S."/>
            <person name="Del Rio T.G."/>
            <person name="Tice H."/>
            <person name="Deshpande S."/>
            <person name="Cheng J.F."/>
            <person name="Tapia R."/>
            <person name="Han C."/>
            <person name="Goodwin L."/>
            <person name="Pitluck S."/>
            <person name="Liolios K."/>
            <person name="Mavromatis K."/>
            <person name="Mikhailova N."/>
            <person name="Pati A."/>
            <person name="Chen A."/>
            <person name="Palaniappan K."/>
            <person name="Land M."/>
            <person name="Hauser L."/>
            <person name="Chang Y.J."/>
            <person name="Jeffries C.D."/>
            <person name="Brambilla E."/>
            <person name="Rohde M."/>
            <person name="Goker M."/>
            <person name="Tindall B.J."/>
            <person name="Woyke T."/>
            <person name="Bristow J."/>
            <person name="Eisen J.A."/>
            <person name="Markowitz V."/>
            <person name="Hugenholtz P."/>
            <person name="Kyrpides N.C."/>
            <person name="Klenk H.P."/>
            <person name="Lapidus A."/>
        </authorList>
    </citation>
    <scope>NUCLEOTIDE SEQUENCE [LARGE SCALE GENOMIC DNA]</scope>
    <source>
        <strain evidence="5">DSM 17093 / CIP 108686 / LMG 22925 / RQ-24</strain>
    </source>
</reference>
<dbReference type="InterPro" id="IPR002347">
    <property type="entry name" value="SDR_fam"/>
</dbReference>
<keyword evidence="5" id="KW-1185">Reference proteome</keyword>
<dbReference type="Pfam" id="PF00106">
    <property type="entry name" value="adh_short"/>
    <property type="match status" value="1"/>
</dbReference>
<dbReference type="PANTHER" id="PTHR43391">
    <property type="entry name" value="RETINOL DEHYDROGENASE-RELATED"/>
    <property type="match status" value="1"/>
</dbReference>
<dbReference type="Proteomes" id="UP000000379">
    <property type="component" value="Chromosome"/>
</dbReference>
<dbReference type="CDD" id="cd05233">
    <property type="entry name" value="SDR_c"/>
    <property type="match status" value="1"/>
</dbReference>
<keyword evidence="2" id="KW-0521">NADP</keyword>
<keyword evidence="3" id="KW-0560">Oxidoreductase</keyword>
<protein>
    <submittedName>
        <fullName evidence="4">Short-chain dehydrogenase/reductase SDR</fullName>
    </submittedName>
</protein>
<evidence type="ECO:0000313" key="5">
    <source>
        <dbReference type="Proteomes" id="UP000000379"/>
    </source>
</evidence>
<dbReference type="PRINTS" id="PR00081">
    <property type="entry name" value="GDHRDH"/>
</dbReference>
<organism evidence="4 5">
    <name type="scientific">Truepera radiovictrix (strain DSM 17093 / CIP 108686 / LMG 22925 / RQ-24)</name>
    <dbReference type="NCBI Taxonomy" id="649638"/>
    <lineage>
        <taxon>Bacteria</taxon>
        <taxon>Thermotogati</taxon>
        <taxon>Deinococcota</taxon>
        <taxon>Deinococci</taxon>
        <taxon>Trueperales</taxon>
        <taxon>Trueperaceae</taxon>
        <taxon>Truepera</taxon>
    </lineage>
</organism>
<dbReference type="RefSeq" id="WP_013178268.1">
    <property type="nucleotide sequence ID" value="NC_014221.1"/>
</dbReference>
<dbReference type="eggNOG" id="COG4221">
    <property type="taxonomic scope" value="Bacteria"/>
</dbReference>
<dbReference type="HOGENOM" id="CLU_010194_2_10_0"/>
<dbReference type="SUPFAM" id="SSF51735">
    <property type="entry name" value="NAD(P)-binding Rossmann-fold domains"/>
    <property type="match status" value="1"/>
</dbReference>
<accession>D7CQB7</accession>
<evidence type="ECO:0000256" key="1">
    <source>
        <dbReference type="ARBA" id="ARBA00006484"/>
    </source>
</evidence>
<evidence type="ECO:0000256" key="2">
    <source>
        <dbReference type="ARBA" id="ARBA00022857"/>
    </source>
</evidence>
<gene>
    <name evidence="4" type="ordered locus">Trad_1783</name>
</gene>
<dbReference type="STRING" id="649638.Trad_1783"/>
<evidence type="ECO:0000313" key="4">
    <source>
        <dbReference type="EMBL" id="ADI14901.1"/>
    </source>
</evidence>
<dbReference type="EMBL" id="CP002049">
    <property type="protein sequence ID" value="ADI14901.1"/>
    <property type="molecule type" value="Genomic_DNA"/>
</dbReference>
<dbReference type="InterPro" id="IPR036291">
    <property type="entry name" value="NAD(P)-bd_dom_sf"/>
</dbReference>
<sequence length="240" mass="25427">MRTLRDKVILITGAGGTVAGAVEAAFRREGAQLVLIDREAVRVTGRAHSFNTPAFEADLSSFGSAQAVVAQAEAQFGRVDGLVHLVGEVVMGRVDEVHEADFERAFATNVQTLFYTVKAVLPALRRREEAFIAGIAAGEAYGERAAGRSLFAAAKGAVASFLRALDAELQGSHVGVGIIFPMGTVDTRTNRARLSEEAARHLIHPDALARAFVAAALSGEGGTLLELPVYPPRLPVRQVV</sequence>
<dbReference type="KEGG" id="tra:Trad_1783"/>
<proteinExistence type="inferred from homology"/>